<evidence type="ECO:0000313" key="2">
    <source>
        <dbReference type="EMBL" id="MEP1062341.1"/>
    </source>
</evidence>
<dbReference type="Gene3D" id="3.40.50.300">
    <property type="entry name" value="P-loop containing nucleotide triphosphate hydrolases"/>
    <property type="match status" value="1"/>
</dbReference>
<dbReference type="InterPro" id="IPR027417">
    <property type="entry name" value="P-loop_NTPase"/>
</dbReference>
<reference evidence="2 3" key="1">
    <citation type="submission" date="2022-04" db="EMBL/GenBank/DDBJ databases">
        <title>Positive selection, recombination, and allopatry shape intraspecific diversity of widespread and dominant cyanobacteria.</title>
        <authorList>
            <person name="Wei J."/>
            <person name="Shu W."/>
            <person name="Hu C."/>
        </authorList>
    </citation>
    <scope>NUCLEOTIDE SEQUENCE [LARGE SCALE GENOMIC DNA]</scope>
    <source>
        <strain evidence="2 3">AS-A4</strain>
    </source>
</reference>
<dbReference type="Proteomes" id="UP001476950">
    <property type="component" value="Unassembled WGS sequence"/>
</dbReference>
<keyword evidence="1" id="KW-0472">Membrane</keyword>
<dbReference type="EMBL" id="JAMPLM010000062">
    <property type="protein sequence ID" value="MEP1062341.1"/>
    <property type="molecule type" value="Genomic_DNA"/>
</dbReference>
<keyword evidence="1" id="KW-1133">Transmembrane helix</keyword>
<keyword evidence="3" id="KW-1185">Reference proteome</keyword>
<feature type="transmembrane region" description="Helical" evidence="1">
    <location>
        <begin position="58"/>
        <end position="83"/>
    </location>
</feature>
<dbReference type="SUPFAM" id="SSF52540">
    <property type="entry name" value="P-loop containing nucleoside triphosphate hydrolases"/>
    <property type="match status" value="1"/>
</dbReference>
<evidence type="ECO:0000313" key="3">
    <source>
        <dbReference type="Proteomes" id="UP001476950"/>
    </source>
</evidence>
<accession>A0ABV0KTL5</accession>
<protein>
    <recommendedName>
        <fullName evidence="4">FtsK domain-containing protein</fullName>
    </recommendedName>
</protein>
<dbReference type="RefSeq" id="WP_190446160.1">
    <property type="nucleotide sequence ID" value="NZ_JAMPLM010000062.1"/>
</dbReference>
<organism evidence="2 3">
    <name type="scientific">Stenomitos frigidus AS-A4</name>
    <dbReference type="NCBI Taxonomy" id="2933935"/>
    <lineage>
        <taxon>Bacteria</taxon>
        <taxon>Bacillati</taxon>
        <taxon>Cyanobacteriota</taxon>
        <taxon>Cyanophyceae</taxon>
        <taxon>Leptolyngbyales</taxon>
        <taxon>Leptolyngbyaceae</taxon>
        <taxon>Stenomitos</taxon>
    </lineage>
</organism>
<keyword evidence="1" id="KW-0812">Transmembrane</keyword>
<evidence type="ECO:0000256" key="1">
    <source>
        <dbReference type="SAM" id="Phobius"/>
    </source>
</evidence>
<evidence type="ECO:0008006" key="4">
    <source>
        <dbReference type="Google" id="ProtNLM"/>
    </source>
</evidence>
<gene>
    <name evidence="2" type="ORF">NDI38_28615</name>
</gene>
<comment type="caution">
    <text evidence="2">The sequence shown here is derived from an EMBL/GenBank/DDBJ whole genome shotgun (WGS) entry which is preliminary data.</text>
</comment>
<name>A0ABV0KTL5_9CYAN</name>
<proteinExistence type="predicted"/>
<sequence>MFAYLKTLSPDDRAKEIAAIEKLLQQDPTALVPLYRDAALQNTSRNVSESMVLSITGISVGAIFAGAFVGFPLALTAGTLFLAQQFWNGQRQKREARWAIEDGDDFVRYLDKETQREYKHFAAAVKDTSGHVLPHSEPAIDVLGEPVPDRPRSLSMLDMWVSNAPNPEIRKLPLNERGQYIVDRLIADGFRIDRAMSGSVIVVAGSQRGGKGTLLALLCILQQALTKGETAIRYYTAGNDIYPFKTLKTVCSDSFPSVKDKDEANRLVAAALNEEIQSYRQCENYERQGEMLVIDEAIALALITDPETNRQQASYLLRQFAKSGGTCIVVLHASNLTAWVGNGNTAGLAQAFKSGVTLIGCRSKAMATKGLQSTNVATGEYFFADPENFGIPLKDSPALGKLPDWLLKVKHPGNGAPDPARSLLAFFPEMISRDVLKMEPTRFQPMPPPTVSEPKTIPAQTDAERLETLFNKGSEDAVRADLASVFEFIKMQIPNAGNSLSARDLYRSTGASSVGITKENAVEFMQKLADADSARFSYEEKANNAGSVSRFIKRLKAF</sequence>